<feature type="compositionally biased region" description="Low complexity" evidence="1">
    <location>
        <begin position="40"/>
        <end position="50"/>
    </location>
</feature>
<dbReference type="OrthoDB" id="5094090at2759"/>
<comment type="caution">
    <text evidence="3">The sequence shown here is derived from an EMBL/GenBank/DDBJ whole genome shotgun (WGS) entry which is preliminary data.</text>
</comment>
<keyword evidence="2" id="KW-0812">Transmembrane</keyword>
<evidence type="ECO:0000313" key="4">
    <source>
        <dbReference type="Proteomes" id="UP000567885"/>
    </source>
</evidence>
<feature type="transmembrane region" description="Helical" evidence="2">
    <location>
        <begin position="56"/>
        <end position="75"/>
    </location>
</feature>
<sequence>MRALLRPMVRAPLVLPQIRLKGVGPKHVRSDGNLGGPGGQQPAPASPGGPESIKQSWMPIAAAIGVVAGGIWIMLPSRGRRSERA</sequence>
<gene>
    <name evidence="3" type="ORF">FHETE_3010</name>
</gene>
<protein>
    <submittedName>
        <fullName evidence="3">Uncharacterized protein</fullName>
    </submittedName>
</protein>
<dbReference type="AlphaFoldDB" id="A0A8H5WSU1"/>
<keyword evidence="4" id="KW-1185">Reference proteome</keyword>
<accession>A0A8H5WSU1</accession>
<evidence type="ECO:0000313" key="3">
    <source>
        <dbReference type="EMBL" id="KAF5674177.1"/>
    </source>
</evidence>
<evidence type="ECO:0000256" key="1">
    <source>
        <dbReference type="SAM" id="MobiDB-lite"/>
    </source>
</evidence>
<keyword evidence="2" id="KW-0472">Membrane</keyword>
<dbReference type="EMBL" id="JAAGWQ010000049">
    <property type="protein sequence ID" value="KAF5674177.1"/>
    <property type="molecule type" value="Genomic_DNA"/>
</dbReference>
<name>A0A8H5WSU1_FUSHE</name>
<feature type="region of interest" description="Disordered" evidence="1">
    <location>
        <begin position="22"/>
        <end position="54"/>
    </location>
</feature>
<reference evidence="3 4" key="1">
    <citation type="submission" date="2020-05" db="EMBL/GenBank/DDBJ databases">
        <title>Identification and distribution of gene clusters putatively required for synthesis of sphingolipid metabolism inhibitors in phylogenetically diverse species of the filamentous fungus Fusarium.</title>
        <authorList>
            <person name="Kim H.-S."/>
            <person name="Busman M."/>
            <person name="Brown D.W."/>
            <person name="Divon H."/>
            <person name="Uhlig S."/>
            <person name="Proctor R.H."/>
        </authorList>
    </citation>
    <scope>NUCLEOTIDE SEQUENCE [LARGE SCALE GENOMIC DNA]</scope>
    <source>
        <strain evidence="3 4">NRRL 20693</strain>
    </source>
</reference>
<organism evidence="3 4">
    <name type="scientific">Fusarium heterosporum</name>
    <dbReference type="NCBI Taxonomy" id="42747"/>
    <lineage>
        <taxon>Eukaryota</taxon>
        <taxon>Fungi</taxon>
        <taxon>Dikarya</taxon>
        <taxon>Ascomycota</taxon>
        <taxon>Pezizomycotina</taxon>
        <taxon>Sordariomycetes</taxon>
        <taxon>Hypocreomycetidae</taxon>
        <taxon>Hypocreales</taxon>
        <taxon>Nectriaceae</taxon>
        <taxon>Fusarium</taxon>
        <taxon>Fusarium heterosporum species complex</taxon>
    </lineage>
</organism>
<proteinExistence type="predicted"/>
<keyword evidence="2" id="KW-1133">Transmembrane helix</keyword>
<evidence type="ECO:0000256" key="2">
    <source>
        <dbReference type="SAM" id="Phobius"/>
    </source>
</evidence>
<dbReference type="Proteomes" id="UP000567885">
    <property type="component" value="Unassembled WGS sequence"/>
</dbReference>